<gene>
    <name evidence="6" type="ORF">ABXZ36_07200</name>
</gene>
<organism evidence="6 7">
    <name type="scientific">Sediminicola arcticus</name>
    <dbReference type="NCBI Taxonomy" id="1574308"/>
    <lineage>
        <taxon>Bacteria</taxon>
        <taxon>Pseudomonadati</taxon>
        <taxon>Bacteroidota</taxon>
        <taxon>Flavobacteriia</taxon>
        <taxon>Flavobacteriales</taxon>
        <taxon>Flavobacteriaceae</taxon>
        <taxon>Sediminicola</taxon>
    </lineage>
</organism>
<keyword evidence="4 5" id="KW-0472">Membrane</keyword>
<evidence type="ECO:0000313" key="6">
    <source>
        <dbReference type="EMBL" id="MET6990430.1"/>
    </source>
</evidence>
<protein>
    <submittedName>
        <fullName evidence="6">DoxX family protein</fullName>
    </submittedName>
</protein>
<evidence type="ECO:0000256" key="4">
    <source>
        <dbReference type="ARBA" id="ARBA00023136"/>
    </source>
</evidence>
<comment type="caution">
    <text evidence="6">The sequence shown here is derived from an EMBL/GenBank/DDBJ whole genome shotgun (WGS) entry which is preliminary data.</text>
</comment>
<dbReference type="RefSeq" id="WP_354614830.1">
    <property type="nucleotide sequence ID" value="NZ_JBEXAE010000003.1"/>
</dbReference>
<proteinExistence type="predicted"/>
<feature type="transmembrane region" description="Helical" evidence="5">
    <location>
        <begin position="84"/>
        <end position="102"/>
    </location>
</feature>
<reference evidence="6 7" key="1">
    <citation type="submission" date="2024-07" db="EMBL/GenBank/DDBJ databases">
        <title>The genome sequence of type strain Sediminicola arcticus GDMCC 1.2805.</title>
        <authorList>
            <person name="Liu Y."/>
        </authorList>
    </citation>
    <scope>NUCLEOTIDE SEQUENCE [LARGE SCALE GENOMIC DNA]</scope>
    <source>
        <strain evidence="6 7">GDMCC 1.2805</strain>
    </source>
</reference>
<evidence type="ECO:0000256" key="3">
    <source>
        <dbReference type="ARBA" id="ARBA00022989"/>
    </source>
</evidence>
<feature type="transmembrane region" description="Helical" evidence="5">
    <location>
        <begin position="21"/>
        <end position="39"/>
    </location>
</feature>
<comment type="subcellular location">
    <subcellularLocation>
        <location evidence="1">Membrane</location>
        <topology evidence="1">Multi-pass membrane protein</topology>
    </subcellularLocation>
</comment>
<evidence type="ECO:0000256" key="1">
    <source>
        <dbReference type="ARBA" id="ARBA00004141"/>
    </source>
</evidence>
<evidence type="ECO:0000256" key="2">
    <source>
        <dbReference type="ARBA" id="ARBA00022692"/>
    </source>
</evidence>
<dbReference type="Pfam" id="PF07681">
    <property type="entry name" value="DoxX"/>
    <property type="match status" value="1"/>
</dbReference>
<accession>A0ABV2STE4</accession>
<name>A0ABV2STE4_9FLAO</name>
<keyword evidence="7" id="KW-1185">Reference proteome</keyword>
<feature type="transmembrane region" description="Helical" evidence="5">
    <location>
        <begin position="108"/>
        <end position="128"/>
    </location>
</feature>
<dbReference type="InterPro" id="IPR032808">
    <property type="entry name" value="DoxX"/>
</dbReference>
<evidence type="ECO:0000256" key="5">
    <source>
        <dbReference type="SAM" id="Phobius"/>
    </source>
</evidence>
<evidence type="ECO:0000313" key="7">
    <source>
        <dbReference type="Proteomes" id="UP001549799"/>
    </source>
</evidence>
<feature type="transmembrane region" description="Helical" evidence="5">
    <location>
        <begin position="59"/>
        <end position="77"/>
    </location>
</feature>
<sequence>MGTIKTLNKWANKHTYYPLDILRIALGLFLFIKGLYFIGNTQIILELVSPLKGFAGSMLAVHYVAPAHLVGGLLIIFGLYTRWAILTQLPIIIGAVLINFIGEMNTSNLILASAVLLVCSFFLFYGSGKHSTDYYLKMES</sequence>
<dbReference type="EMBL" id="JBEXAE010000003">
    <property type="protein sequence ID" value="MET6990430.1"/>
    <property type="molecule type" value="Genomic_DNA"/>
</dbReference>
<keyword evidence="3 5" id="KW-1133">Transmembrane helix</keyword>
<keyword evidence="2 5" id="KW-0812">Transmembrane</keyword>
<dbReference type="Proteomes" id="UP001549799">
    <property type="component" value="Unassembled WGS sequence"/>
</dbReference>